<dbReference type="SUPFAM" id="SSF56436">
    <property type="entry name" value="C-type lectin-like"/>
    <property type="match status" value="1"/>
</dbReference>
<dbReference type="Ensembl" id="ENSSPAT00000017120.1">
    <property type="protein sequence ID" value="ENSSPAP00000016857.1"/>
    <property type="gene ID" value="ENSSPAG00000012731.1"/>
</dbReference>
<sequence>YFTTLEFSKFLFIITFSVSSYLSDCCEFFHRLYQFFETPMTWKEAQAFCRANQADLATVDSMEDHVRLLESINRTDVSVWLGLTKSKTKRWMWSEGIGTVTATRWRSTKFPGFLCCASCAHLSSSSKSPSTFKTFIALLYWDLIGFLFLV</sequence>
<evidence type="ECO:0000259" key="1">
    <source>
        <dbReference type="PROSITE" id="PS50041"/>
    </source>
</evidence>
<dbReference type="PANTHER" id="PTHR45784">
    <property type="entry name" value="C-TYPE LECTIN DOMAIN FAMILY 20 MEMBER A-RELATED"/>
    <property type="match status" value="1"/>
</dbReference>
<dbReference type="GeneTree" id="ENSGT00990000204994"/>
<dbReference type="PROSITE" id="PS50041">
    <property type="entry name" value="C_TYPE_LECTIN_2"/>
    <property type="match status" value="1"/>
</dbReference>
<protein>
    <recommendedName>
        <fullName evidence="1">C-type lectin domain-containing protein</fullName>
    </recommendedName>
</protein>
<dbReference type="InterPro" id="IPR001304">
    <property type="entry name" value="C-type_lectin-like"/>
</dbReference>
<accession>A0A3B5ATJ5</accession>
<dbReference type="Gene3D" id="3.10.100.10">
    <property type="entry name" value="Mannose-Binding Protein A, subunit A"/>
    <property type="match status" value="1"/>
</dbReference>
<name>A0A3B5ATJ5_9TELE</name>
<feature type="domain" description="C-type lectin" evidence="1">
    <location>
        <begin position="28"/>
        <end position="142"/>
    </location>
</feature>
<evidence type="ECO:0000313" key="2">
    <source>
        <dbReference type="Ensembl" id="ENSSPAP00000016857.1"/>
    </source>
</evidence>
<dbReference type="SMART" id="SM00034">
    <property type="entry name" value="CLECT"/>
    <property type="match status" value="1"/>
</dbReference>
<organism evidence="2">
    <name type="scientific">Stegastes partitus</name>
    <name type="common">bicolor damselfish</name>
    <dbReference type="NCBI Taxonomy" id="144197"/>
    <lineage>
        <taxon>Eukaryota</taxon>
        <taxon>Metazoa</taxon>
        <taxon>Chordata</taxon>
        <taxon>Craniata</taxon>
        <taxon>Vertebrata</taxon>
        <taxon>Euteleostomi</taxon>
        <taxon>Actinopterygii</taxon>
        <taxon>Neopterygii</taxon>
        <taxon>Teleostei</taxon>
        <taxon>Neoteleostei</taxon>
        <taxon>Acanthomorphata</taxon>
        <taxon>Ovalentaria</taxon>
        <taxon>Pomacentridae</taxon>
        <taxon>Stegastes</taxon>
    </lineage>
</organism>
<dbReference type="InterPro" id="IPR016187">
    <property type="entry name" value="CTDL_fold"/>
</dbReference>
<dbReference type="Pfam" id="PF00059">
    <property type="entry name" value="Lectin_C"/>
    <property type="match status" value="1"/>
</dbReference>
<reference evidence="2" key="1">
    <citation type="submission" date="2023-09" db="UniProtKB">
        <authorList>
            <consortium name="Ensembl"/>
        </authorList>
    </citation>
    <scope>IDENTIFICATION</scope>
</reference>
<dbReference type="PANTHER" id="PTHR45784:SF3">
    <property type="entry name" value="C-TYPE LECTIN DOMAIN FAMILY 4 MEMBER K-LIKE-RELATED"/>
    <property type="match status" value="1"/>
</dbReference>
<proteinExistence type="predicted"/>
<dbReference type="InterPro" id="IPR016186">
    <property type="entry name" value="C-type_lectin-like/link_sf"/>
</dbReference>
<dbReference type="AlphaFoldDB" id="A0A3B5ATJ5"/>
<dbReference type="CDD" id="cd00037">
    <property type="entry name" value="CLECT"/>
    <property type="match status" value="1"/>
</dbReference>